<organism evidence="1 2">
    <name type="scientific">Hermanssonia centrifuga</name>
    <dbReference type="NCBI Taxonomy" id="98765"/>
    <lineage>
        <taxon>Eukaryota</taxon>
        <taxon>Fungi</taxon>
        <taxon>Dikarya</taxon>
        <taxon>Basidiomycota</taxon>
        <taxon>Agaricomycotina</taxon>
        <taxon>Agaricomycetes</taxon>
        <taxon>Polyporales</taxon>
        <taxon>Meruliaceae</taxon>
        <taxon>Hermanssonia</taxon>
    </lineage>
</organism>
<proteinExistence type="predicted"/>
<comment type="caution">
    <text evidence="1">The sequence shown here is derived from an EMBL/GenBank/DDBJ whole genome shotgun (WGS) entry which is preliminary data.</text>
</comment>
<keyword evidence="2" id="KW-1185">Reference proteome</keyword>
<gene>
    <name evidence="1" type="ORF">PHLCEN_2v9801</name>
</gene>
<dbReference type="AlphaFoldDB" id="A0A2R6NPQ9"/>
<sequence length="67" mass="7716">MKENFPSPQFCSEVVHEQGESRHKIWVVIGKQKFELPTTFTSLSQGQERVAKKVLEQLRSQSREGAK</sequence>
<dbReference type="OrthoDB" id="2794060at2759"/>
<evidence type="ECO:0000313" key="2">
    <source>
        <dbReference type="Proteomes" id="UP000186601"/>
    </source>
</evidence>
<name>A0A2R6NPQ9_9APHY</name>
<evidence type="ECO:0000313" key="1">
    <source>
        <dbReference type="EMBL" id="PSR74504.1"/>
    </source>
</evidence>
<dbReference type="EMBL" id="MLYV02000983">
    <property type="protein sequence ID" value="PSR74504.1"/>
    <property type="molecule type" value="Genomic_DNA"/>
</dbReference>
<dbReference type="Proteomes" id="UP000186601">
    <property type="component" value="Unassembled WGS sequence"/>
</dbReference>
<reference evidence="1 2" key="1">
    <citation type="submission" date="2018-02" db="EMBL/GenBank/DDBJ databases">
        <title>Genome sequence of the basidiomycete white-rot fungus Phlebia centrifuga.</title>
        <authorList>
            <person name="Granchi Z."/>
            <person name="Peng M."/>
            <person name="de Vries R.P."/>
            <person name="Hilden K."/>
            <person name="Makela M.R."/>
            <person name="Grigoriev I."/>
            <person name="Riley R."/>
        </authorList>
    </citation>
    <scope>NUCLEOTIDE SEQUENCE [LARGE SCALE GENOMIC DNA]</scope>
    <source>
        <strain evidence="1 2">FBCC195</strain>
    </source>
</reference>
<accession>A0A2R6NPQ9</accession>
<protein>
    <submittedName>
        <fullName evidence="1">Uncharacterized protein</fullName>
    </submittedName>
</protein>